<evidence type="ECO:0000313" key="3">
    <source>
        <dbReference type="Proteomes" id="UP000662939"/>
    </source>
</evidence>
<evidence type="ECO:0000256" key="1">
    <source>
        <dbReference type="SAM" id="MobiDB-lite"/>
    </source>
</evidence>
<evidence type="ECO:0000313" key="2">
    <source>
        <dbReference type="EMBL" id="QSB06395.1"/>
    </source>
</evidence>
<dbReference type="KEGG" id="nav:JQS30_05670"/>
<feature type="region of interest" description="Disordered" evidence="1">
    <location>
        <begin position="1"/>
        <end position="91"/>
    </location>
</feature>
<reference evidence="2" key="1">
    <citation type="submission" date="2021-02" db="EMBL/GenBank/DDBJ databases">
        <title>Natronoglycomyces albus gen. nov., sp. nov, a haloalkaliphilic actinobacterium from a soda solonchak soil.</title>
        <authorList>
            <person name="Sorokin D.Y."/>
            <person name="Khijniak T.V."/>
            <person name="Zakharycheva A.P."/>
            <person name="Boueva O.V."/>
            <person name="Ariskina E.V."/>
            <person name="Hahnke R.L."/>
            <person name="Bunk B."/>
            <person name="Sproer C."/>
            <person name="Schumann P."/>
            <person name="Evtushenko L.I."/>
            <person name="Kublanov I.V."/>
        </authorList>
    </citation>
    <scope>NUCLEOTIDE SEQUENCE</scope>
    <source>
        <strain evidence="2">DSM 106290</strain>
    </source>
</reference>
<dbReference type="AlphaFoldDB" id="A0A895XT06"/>
<dbReference type="RefSeq" id="WP_213172404.1">
    <property type="nucleotide sequence ID" value="NZ_CP070496.1"/>
</dbReference>
<organism evidence="2 3">
    <name type="scientific">Natronoglycomyces albus</name>
    <dbReference type="NCBI Taxonomy" id="2811108"/>
    <lineage>
        <taxon>Bacteria</taxon>
        <taxon>Bacillati</taxon>
        <taxon>Actinomycetota</taxon>
        <taxon>Actinomycetes</taxon>
        <taxon>Glycomycetales</taxon>
        <taxon>Glycomycetaceae</taxon>
        <taxon>Natronoglycomyces</taxon>
    </lineage>
</organism>
<name>A0A895XT06_9ACTN</name>
<feature type="compositionally biased region" description="Basic residues" evidence="1">
    <location>
        <begin position="51"/>
        <end position="60"/>
    </location>
</feature>
<proteinExistence type="predicted"/>
<protein>
    <submittedName>
        <fullName evidence="2">Uncharacterized protein</fullName>
    </submittedName>
</protein>
<keyword evidence="3" id="KW-1185">Reference proteome</keyword>
<sequence length="91" mass="9859">MLDRHHATVRGQGGPTLGCDIGTHIGGTIVHPTIRTATRARPRGAADRPHTEHHRTRRIRAPLAGAPRLPGTPYECEERHEPSPAGKGNLQ</sequence>
<dbReference type="EMBL" id="CP070496">
    <property type="protein sequence ID" value="QSB06395.1"/>
    <property type="molecule type" value="Genomic_DNA"/>
</dbReference>
<accession>A0A895XT06</accession>
<gene>
    <name evidence="2" type="ORF">JQS30_05670</name>
</gene>
<dbReference type="Proteomes" id="UP000662939">
    <property type="component" value="Chromosome"/>
</dbReference>